<organism evidence="1">
    <name type="scientific">Zea mays</name>
    <name type="common">Maize</name>
    <dbReference type="NCBI Taxonomy" id="4577"/>
    <lineage>
        <taxon>Eukaryota</taxon>
        <taxon>Viridiplantae</taxon>
        <taxon>Streptophyta</taxon>
        <taxon>Embryophyta</taxon>
        <taxon>Tracheophyta</taxon>
        <taxon>Spermatophyta</taxon>
        <taxon>Magnoliopsida</taxon>
        <taxon>Liliopsida</taxon>
        <taxon>Poales</taxon>
        <taxon>Poaceae</taxon>
        <taxon>PACMAD clade</taxon>
        <taxon>Panicoideae</taxon>
        <taxon>Andropogonodae</taxon>
        <taxon>Andropogoneae</taxon>
        <taxon>Tripsacinae</taxon>
        <taxon>Zea</taxon>
    </lineage>
</organism>
<evidence type="ECO:0000313" key="1">
    <source>
        <dbReference type="EMBL" id="AQK91721.1"/>
    </source>
</evidence>
<protein>
    <submittedName>
        <fullName evidence="1">Uncharacterized protein</fullName>
    </submittedName>
</protein>
<name>A0A1D6FIY3_MAIZE</name>
<dbReference type="InParanoid" id="A0A1D6FIY3"/>
<proteinExistence type="predicted"/>
<dbReference type="eggNOG" id="KOG1267">
    <property type="taxonomic scope" value="Eukaryota"/>
</dbReference>
<dbReference type="AlphaFoldDB" id="A0A1D6FIY3"/>
<dbReference type="PaxDb" id="4577-AC194355.3_FGP002"/>
<reference evidence="1" key="1">
    <citation type="submission" date="2015-12" db="EMBL/GenBank/DDBJ databases">
        <title>Update maize B73 reference genome by single molecule sequencing technologies.</title>
        <authorList>
            <consortium name="Maize Genome Sequencing Project"/>
            <person name="Ware D."/>
        </authorList>
    </citation>
    <scope>NUCLEOTIDE SEQUENCE</scope>
    <source>
        <tissue evidence="1">Seedling</tissue>
    </source>
</reference>
<accession>A0A1D6FIY3</accession>
<dbReference type="EMBL" id="CM000784">
    <property type="protein sequence ID" value="AQK91721.1"/>
    <property type="molecule type" value="Genomic_DNA"/>
</dbReference>
<sequence length="135" mass="14117">MTLGDDSGGGCWDCAPLRNRRLVRHAASLYFVIDTVGIGFDFVRRYISFRVCAPALDEPAASLSSIAAGGAGGADSGRSPTWHGPRLQSAGSVVVLAFLSGLGLSDADITAVVAYDPKLLFSEVKCTLVSRLAEL</sequence>
<gene>
    <name evidence="1" type="ORF">ZEAMMB73_Zm00001d009338</name>
</gene>